<dbReference type="PANTHER" id="PTHR43031:SF1">
    <property type="entry name" value="PYRIDINE NUCLEOTIDE-DISULPHIDE OXIDOREDUCTASE"/>
    <property type="match status" value="1"/>
</dbReference>
<dbReference type="Gene3D" id="3.40.250.10">
    <property type="entry name" value="Rhodanese-like domain"/>
    <property type="match status" value="1"/>
</dbReference>
<comment type="caution">
    <text evidence="2">The sequence shown here is derived from an EMBL/GenBank/DDBJ whole genome shotgun (WGS) entry which is preliminary data.</text>
</comment>
<dbReference type="InterPro" id="IPR036873">
    <property type="entry name" value="Rhodanese-like_dom_sf"/>
</dbReference>
<organism evidence="2 3">
    <name type="scientific">Planktothrix serta PCC 8927</name>
    <dbReference type="NCBI Taxonomy" id="671068"/>
    <lineage>
        <taxon>Bacteria</taxon>
        <taxon>Bacillati</taxon>
        <taxon>Cyanobacteriota</taxon>
        <taxon>Cyanophyceae</taxon>
        <taxon>Oscillatoriophycideae</taxon>
        <taxon>Oscillatoriales</taxon>
        <taxon>Microcoleaceae</taxon>
        <taxon>Planktothrix</taxon>
    </lineage>
</organism>
<dbReference type="Pfam" id="PF00581">
    <property type="entry name" value="Rhodanese"/>
    <property type="match status" value="1"/>
</dbReference>
<dbReference type="InterPro" id="IPR001763">
    <property type="entry name" value="Rhodanese-like_dom"/>
</dbReference>
<reference evidence="2" key="1">
    <citation type="submission" date="2019-10" db="EMBL/GenBank/DDBJ databases">
        <authorList>
            <consortium name="Genoscope - CEA"/>
            <person name="William W."/>
        </authorList>
    </citation>
    <scope>NUCLEOTIDE SEQUENCE [LARGE SCALE GENOMIC DNA]</scope>
    <source>
        <strain evidence="2">BBR_PRJEB10992</strain>
    </source>
</reference>
<name>A0A7Z9BHB1_9CYAN</name>
<dbReference type="InterPro" id="IPR050229">
    <property type="entry name" value="GlpE_sulfurtransferase"/>
</dbReference>
<dbReference type="EMBL" id="CZCU02000099">
    <property type="protein sequence ID" value="VXD13682.1"/>
    <property type="molecule type" value="Genomic_DNA"/>
</dbReference>
<dbReference type="CDD" id="cd00158">
    <property type="entry name" value="RHOD"/>
    <property type="match status" value="1"/>
</dbReference>
<dbReference type="SMART" id="SM00450">
    <property type="entry name" value="RHOD"/>
    <property type="match status" value="1"/>
</dbReference>
<dbReference type="Proteomes" id="UP000184550">
    <property type="component" value="Unassembled WGS sequence"/>
</dbReference>
<evidence type="ECO:0000259" key="1">
    <source>
        <dbReference type="PROSITE" id="PS50206"/>
    </source>
</evidence>
<protein>
    <submittedName>
        <fullName evidence="2">Rhodanese domain protein</fullName>
    </submittedName>
</protein>
<feature type="domain" description="Rhodanese" evidence="1">
    <location>
        <begin position="60"/>
        <end position="148"/>
    </location>
</feature>
<dbReference type="PROSITE" id="PS50206">
    <property type="entry name" value="RHODANESE_3"/>
    <property type="match status" value="1"/>
</dbReference>
<gene>
    <name evidence="2" type="ORF">PL8927_270094</name>
</gene>
<dbReference type="PANTHER" id="PTHR43031">
    <property type="entry name" value="FAD-DEPENDENT OXIDOREDUCTASE"/>
    <property type="match status" value="1"/>
</dbReference>
<dbReference type="RefSeq" id="WP_083618817.1">
    <property type="nucleotide sequence ID" value="NZ_LR734844.1"/>
</dbReference>
<dbReference type="OrthoDB" id="9792975at2"/>
<keyword evidence="3" id="KW-1185">Reference proteome</keyword>
<dbReference type="SUPFAM" id="SSF52821">
    <property type="entry name" value="Rhodanese/Cell cycle control phosphatase"/>
    <property type="match status" value="1"/>
</dbReference>
<evidence type="ECO:0000313" key="3">
    <source>
        <dbReference type="Proteomes" id="UP000184550"/>
    </source>
</evidence>
<accession>A0A7Z9BHB1</accession>
<evidence type="ECO:0000313" key="2">
    <source>
        <dbReference type="EMBL" id="VXD13682.1"/>
    </source>
</evidence>
<sequence length="150" mass="16716">MRKFLLLFLLIWLLISPVLLFNPLPALAANSNPVITEFLQGIPPGYYALMKIEDLQSLMQEDNPVLIDVREPSEYALGHIPSAINIPLRSLTQNLDQIPQDRPVILYCTTGYRTAMGVMALELLGYENVRGFPPSIKGWKAAGQPLEIGL</sequence>
<dbReference type="AlphaFoldDB" id="A0A7Z9BHB1"/>
<proteinExistence type="predicted"/>